<protein>
    <recommendedName>
        <fullName evidence="1">site-specific DNA-methyltransferase (adenine-specific)</fullName>
        <ecNumber evidence="1">2.1.1.72</ecNumber>
    </recommendedName>
</protein>
<evidence type="ECO:0000256" key="3">
    <source>
        <dbReference type="ARBA" id="ARBA00022679"/>
    </source>
</evidence>
<feature type="domain" description="MmeI-like N-terminal" evidence="6">
    <location>
        <begin position="7"/>
        <end position="221"/>
    </location>
</feature>
<reference evidence="10 11" key="1">
    <citation type="submission" date="2019-03" db="EMBL/GenBank/DDBJ databases">
        <title>Paracraurococcus aquatilis NE82 genome sequence.</title>
        <authorList>
            <person name="Zhao Y."/>
            <person name="Du Z."/>
        </authorList>
    </citation>
    <scope>NUCLEOTIDE SEQUENCE [LARGE SCALE GENOMIC DNA]</scope>
    <source>
        <strain evidence="10 11">NE82</strain>
    </source>
</reference>
<dbReference type="Pfam" id="PF20473">
    <property type="entry name" value="MmeI_Mtase"/>
    <property type="match status" value="1"/>
</dbReference>
<evidence type="ECO:0000256" key="2">
    <source>
        <dbReference type="ARBA" id="ARBA00022603"/>
    </source>
</evidence>
<evidence type="ECO:0000259" key="8">
    <source>
        <dbReference type="Pfam" id="PF20466"/>
    </source>
</evidence>
<feature type="domain" description="MmeI-like DNA-methyltransferase" evidence="9">
    <location>
        <begin position="407"/>
        <end position="692"/>
    </location>
</feature>
<dbReference type="PRINTS" id="PR00507">
    <property type="entry name" value="N12N6MTFRASE"/>
</dbReference>
<proteinExistence type="predicted"/>
<dbReference type="InterPro" id="IPR046820">
    <property type="entry name" value="MmeI_TRD"/>
</dbReference>
<dbReference type="RefSeq" id="WP_132285889.1">
    <property type="nucleotide sequence ID" value="NZ_SKBM01000005.1"/>
</dbReference>
<evidence type="ECO:0000259" key="7">
    <source>
        <dbReference type="Pfam" id="PF20465"/>
    </source>
</evidence>
<dbReference type="GO" id="GO:0032259">
    <property type="term" value="P:methylation"/>
    <property type="evidence" value="ECO:0007669"/>
    <property type="project" value="UniProtKB-KW"/>
</dbReference>
<feature type="region of interest" description="Disordered" evidence="5">
    <location>
        <begin position="529"/>
        <end position="554"/>
    </location>
</feature>
<organism evidence="10 11">
    <name type="scientific">Roseicella aquatilis</name>
    <dbReference type="NCBI Taxonomy" id="2527868"/>
    <lineage>
        <taxon>Bacteria</taxon>
        <taxon>Pseudomonadati</taxon>
        <taxon>Pseudomonadota</taxon>
        <taxon>Alphaproteobacteria</taxon>
        <taxon>Acetobacterales</taxon>
        <taxon>Roseomonadaceae</taxon>
        <taxon>Roseicella</taxon>
    </lineage>
</organism>
<evidence type="ECO:0000256" key="5">
    <source>
        <dbReference type="SAM" id="MobiDB-lite"/>
    </source>
</evidence>
<dbReference type="Gene3D" id="3.40.50.150">
    <property type="entry name" value="Vaccinia Virus protein VP39"/>
    <property type="match status" value="1"/>
</dbReference>
<evidence type="ECO:0000313" key="10">
    <source>
        <dbReference type="EMBL" id="TCZ64299.1"/>
    </source>
</evidence>
<feature type="compositionally biased region" description="Basic and acidic residues" evidence="5">
    <location>
        <begin position="529"/>
        <end position="538"/>
    </location>
</feature>
<dbReference type="InterPro" id="IPR046819">
    <property type="entry name" value="MmeI_hel"/>
</dbReference>
<comment type="caution">
    <text evidence="10">The sequence shown here is derived from an EMBL/GenBank/DDBJ whole genome shotgun (WGS) entry which is preliminary data.</text>
</comment>
<dbReference type="GO" id="GO:0009007">
    <property type="term" value="F:site-specific DNA-methyltransferase (adenine-specific) activity"/>
    <property type="evidence" value="ECO:0007669"/>
    <property type="project" value="UniProtKB-EC"/>
</dbReference>
<dbReference type="Pfam" id="PF20466">
    <property type="entry name" value="MmeI_TRD"/>
    <property type="match status" value="1"/>
</dbReference>
<feature type="domain" description="MmeI-like target recognition" evidence="8">
    <location>
        <begin position="874"/>
        <end position="942"/>
    </location>
</feature>
<gene>
    <name evidence="10" type="ORF">EXY23_06510</name>
</gene>
<keyword evidence="3 10" id="KW-0808">Transferase</keyword>
<keyword evidence="2 10" id="KW-0489">Methyltransferase</keyword>
<dbReference type="AlphaFoldDB" id="A0A4R4DQB9"/>
<evidence type="ECO:0000256" key="4">
    <source>
        <dbReference type="ARBA" id="ARBA00047942"/>
    </source>
</evidence>
<dbReference type="PANTHER" id="PTHR33841">
    <property type="entry name" value="DNA METHYLTRANSFERASE YEEA-RELATED"/>
    <property type="match status" value="1"/>
</dbReference>
<dbReference type="Pfam" id="PF20464">
    <property type="entry name" value="MmeI_N"/>
    <property type="match status" value="1"/>
</dbReference>
<dbReference type="Pfam" id="PF20465">
    <property type="entry name" value="MmeI_hel"/>
    <property type="match status" value="1"/>
</dbReference>
<dbReference type="InterPro" id="IPR046816">
    <property type="entry name" value="MmeI_Mtase"/>
</dbReference>
<dbReference type="Proteomes" id="UP000295023">
    <property type="component" value="Unassembled WGS sequence"/>
</dbReference>
<evidence type="ECO:0000259" key="9">
    <source>
        <dbReference type="Pfam" id="PF20473"/>
    </source>
</evidence>
<sequence length="1148" mass="125654">MRDPIGSFIARWDGTEQAERANYIPFLNDLCTILGVPPPDPAAGPLGDYRYERGVTHREADGATTTRRIDLYKRGCFVLEAKQGANAPRQGALFGAGEAERRANVRRSPGWAQAMLKAKGQAEGYARDLPAAEGWPPFVIVCDVGFCLDVYADFSGTGKHYAQFPDREGFRIYLPDLRRPEVRDRLHTIWTDPMALDPSRQRVRVTRDIAEYLARLARALEGPKDKPRHAPQHVATFLMRCIFSMFAQSVGLLPSGTAFTELLEDCRKNPKNFVPLVGDLWRSMNTGGFSPALRAMVLRFNGGLFAPGVHGAAEPLPVDGDMLELLIQASRRDWADVEPAIFGTLLENALDPKQRGELGAHFTPRAFVERLVLPTVMEPLRAEWDGVKAAAVLKVEGGDRAGGAALVRAFHARLCAVRVLDPACGTGNFLYVTLELMKRLEGEVLDLLADLAPGEGDRLDVAGASVDPHQFLGIEKNPRAVPVAELVLWIGHLQWHFRTRGSAPPAEPILRDFRNIREGDALLTYNREEPDRDAKGDPVTRWGGRTKVHPITGENVPDETDRVLVLRPVGAKPTQWPEAEFIVSNFPFVAGKDLRAELGDGYAEALWATYPKVPASADLAMHFWWKSAQAVTKGKVPVTRRAGFITSNSIRQVFCRRVVGDSMEAKPPVHLAFAIPDHPWADGHGAAAVRISMTVIESGPGEGNLAMVTSEAAGADGVPVVTFTTMQGRINADLSLGADVKTTKPLRANERLASPGVKLHGAGFLVTPQQAKALGLGSVPGLEAHIRPYLNGRDLQQRSRGLMVIDLDGLREDEVRQRFPAVYQHVLLHVKPERDLNNEAYRRENWWLFGRNNAVMRAAVRGLRRFIATVETAKHRVFVFLPAEVRPDNMLIAIGSDDAFVLGVLQSRIHEAWFLAACGWLGVGNDPRYNKTQVFDPFPFPNATAVQRAEIATIAEELDAHRKARLATQPHLSLTGLYNVLAAIRAGKPLSAAEKDVHDAGQVSILRALHDRLDAAVAASYGWPADLSDAAVVARVVALNAERVKEEAAGTVRWLRPEFQAPEETRRKAVQTEMAVGETAAPGAVAWPKDVPSQFIALRSALTRGPASAQDVSRRFKGAPRGAKMAEMLATLAALGQARPVGNGRYVA</sequence>
<evidence type="ECO:0000256" key="1">
    <source>
        <dbReference type="ARBA" id="ARBA00011900"/>
    </source>
</evidence>
<comment type="catalytic activity">
    <reaction evidence="4">
        <text>a 2'-deoxyadenosine in DNA + S-adenosyl-L-methionine = an N(6)-methyl-2'-deoxyadenosine in DNA + S-adenosyl-L-homocysteine + H(+)</text>
        <dbReference type="Rhea" id="RHEA:15197"/>
        <dbReference type="Rhea" id="RHEA-COMP:12418"/>
        <dbReference type="Rhea" id="RHEA-COMP:12419"/>
        <dbReference type="ChEBI" id="CHEBI:15378"/>
        <dbReference type="ChEBI" id="CHEBI:57856"/>
        <dbReference type="ChEBI" id="CHEBI:59789"/>
        <dbReference type="ChEBI" id="CHEBI:90615"/>
        <dbReference type="ChEBI" id="CHEBI:90616"/>
        <dbReference type="EC" id="2.1.1.72"/>
    </reaction>
</comment>
<dbReference type="SUPFAM" id="SSF53335">
    <property type="entry name" value="S-adenosyl-L-methionine-dependent methyltransferases"/>
    <property type="match status" value="1"/>
</dbReference>
<dbReference type="EC" id="2.1.1.72" evidence="1"/>
<dbReference type="InterPro" id="IPR029063">
    <property type="entry name" value="SAM-dependent_MTases_sf"/>
</dbReference>
<dbReference type="InterPro" id="IPR046817">
    <property type="entry name" value="MmeI_N"/>
</dbReference>
<evidence type="ECO:0000259" key="6">
    <source>
        <dbReference type="Pfam" id="PF20464"/>
    </source>
</evidence>
<dbReference type="InterPro" id="IPR050953">
    <property type="entry name" value="N4_N6_ade-DNA_methylase"/>
</dbReference>
<accession>A0A4R4DQB9</accession>
<name>A0A4R4DQB9_9PROT</name>
<evidence type="ECO:0000313" key="11">
    <source>
        <dbReference type="Proteomes" id="UP000295023"/>
    </source>
</evidence>
<feature type="domain" description="MmeI-like helicase spacer" evidence="7">
    <location>
        <begin position="233"/>
        <end position="305"/>
    </location>
</feature>
<dbReference type="EMBL" id="SKBM01000005">
    <property type="protein sequence ID" value="TCZ64299.1"/>
    <property type="molecule type" value="Genomic_DNA"/>
</dbReference>
<dbReference type="OrthoDB" id="9806213at2"/>
<dbReference type="PANTHER" id="PTHR33841:SF1">
    <property type="entry name" value="DNA METHYLTRANSFERASE A"/>
    <property type="match status" value="1"/>
</dbReference>
<keyword evidence="11" id="KW-1185">Reference proteome</keyword>